<dbReference type="AlphaFoldDB" id="A0A0A9BPF7"/>
<evidence type="ECO:0000313" key="2">
    <source>
        <dbReference type="EMBL" id="JAD65859.1"/>
    </source>
</evidence>
<proteinExistence type="predicted"/>
<dbReference type="EMBL" id="GBRH01232036">
    <property type="protein sequence ID" value="JAD65859.1"/>
    <property type="molecule type" value="Transcribed_RNA"/>
</dbReference>
<sequence length="34" mass="3930">MRSSCTHRMNTSEDQGGSSEDDTHRTIRPCHQRI</sequence>
<accession>A0A0A9BPF7</accession>
<feature type="compositionally biased region" description="Polar residues" evidence="1">
    <location>
        <begin position="1"/>
        <end position="18"/>
    </location>
</feature>
<evidence type="ECO:0000256" key="1">
    <source>
        <dbReference type="SAM" id="MobiDB-lite"/>
    </source>
</evidence>
<protein>
    <submittedName>
        <fullName evidence="2">Uncharacterized protein</fullName>
    </submittedName>
</protein>
<reference evidence="2" key="1">
    <citation type="submission" date="2014-09" db="EMBL/GenBank/DDBJ databases">
        <authorList>
            <person name="Magalhaes I.L.F."/>
            <person name="Oliveira U."/>
            <person name="Santos F.R."/>
            <person name="Vidigal T.H.D.A."/>
            <person name="Brescovit A.D."/>
            <person name="Santos A.J."/>
        </authorList>
    </citation>
    <scope>NUCLEOTIDE SEQUENCE</scope>
    <source>
        <tissue evidence="2">Shoot tissue taken approximately 20 cm above the soil surface</tissue>
    </source>
</reference>
<organism evidence="2">
    <name type="scientific">Arundo donax</name>
    <name type="common">Giant reed</name>
    <name type="synonym">Donax arundinaceus</name>
    <dbReference type="NCBI Taxonomy" id="35708"/>
    <lineage>
        <taxon>Eukaryota</taxon>
        <taxon>Viridiplantae</taxon>
        <taxon>Streptophyta</taxon>
        <taxon>Embryophyta</taxon>
        <taxon>Tracheophyta</taxon>
        <taxon>Spermatophyta</taxon>
        <taxon>Magnoliopsida</taxon>
        <taxon>Liliopsida</taxon>
        <taxon>Poales</taxon>
        <taxon>Poaceae</taxon>
        <taxon>PACMAD clade</taxon>
        <taxon>Arundinoideae</taxon>
        <taxon>Arundineae</taxon>
        <taxon>Arundo</taxon>
    </lineage>
</organism>
<name>A0A0A9BPF7_ARUDO</name>
<feature type="region of interest" description="Disordered" evidence="1">
    <location>
        <begin position="1"/>
        <end position="34"/>
    </location>
</feature>
<reference evidence="2" key="2">
    <citation type="journal article" date="2015" name="Data Brief">
        <title>Shoot transcriptome of the giant reed, Arundo donax.</title>
        <authorList>
            <person name="Barrero R.A."/>
            <person name="Guerrero F.D."/>
            <person name="Moolhuijzen P."/>
            <person name="Goolsby J.A."/>
            <person name="Tidwell J."/>
            <person name="Bellgard S.E."/>
            <person name="Bellgard M.I."/>
        </authorList>
    </citation>
    <scope>NUCLEOTIDE SEQUENCE</scope>
    <source>
        <tissue evidence="2">Shoot tissue taken approximately 20 cm above the soil surface</tissue>
    </source>
</reference>